<dbReference type="KEGG" id="pmt:PMT_1465"/>
<keyword evidence="3" id="KW-1185">Reference proteome</keyword>
<feature type="compositionally biased region" description="Basic residues" evidence="1">
    <location>
        <begin position="72"/>
        <end position="89"/>
    </location>
</feature>
<name>Q7V5S9_PROMM</name>
<feature type="region of interest" description="Disordered" evidence="1">
    <location>
        <begin position="64"/>
        <end position="89"/>
    </location>
</feature>
<accession>Q7V5S9</accession>
<evidence type="ECO:0000313" key="3">
    <source>
        <dbReference type="Proteomes" id="UP000001423"/>
    </source>
</evidence>
<evidence type="ECO:0000256" key="1">
    <source>
        <dbReference type="SAM" id="MobiDB-lite"/>
    </source>
</evidence>
<protein>
    <submittedName>
        <fullName evidence="2">Uncharacterized protein</fullName>
    </submittedName>
</protein>
<dbReference type="AlphaFoldDB" id="Q7V5S9"/>
<evidence type="ECO:0000313" key="2">
    <source>
        <dbReference type="EMBL" id="CAE21640.1"/>
    </source>
</evidence>
<dbReference type="EMBL" id="BX548175">
    <property type="protein sequence ID" value="CAE21640.1"/>
    <property type="molecule type" value="Genomic_DNA"/>
</dbReference>
<dbReference type="HOGENOM" id="CLU_2452209_0_0_3"/>
<organism evidence="2 3">
    <name type="scientific">Prochlorococcus marinus (strain MIT 9313)</name>
    <dbReference type="NCBI Taxonomy" id="74547"/>
    <lineage>
        <taxon>Bacteria</taxon>
        <taxon>Bacillati</taxon>
        <taxon>Cyanobacteriota</taxon>
        <taxon>Cyanophyceae</taxon>
        <taxon>Synechococcales</taxon>
        <taxon>Prochlorococcaceae</taxon>
        <taxon>Prochlorococcus</taxon>
    </lineage>
</organism>
<dbReference type="Proteomes" id="UP000001423">
    <property type="component" value="Chromosome"/>
</dbReference>
<proteinExistence type="predicted"/>
<reference evidence="2 3" key="1">
    <citation type="journal article" date="2003" name="Nature">
        <title>Genome divergence in two Prochlorococcus ecotypes reflects oceanic niche differentiation.</title>
        <authorList>
            <person name="Rocap G."/>
            <person name="Larimer F.W."/>
            <person name="Lamerdin J.E."/>
            <person name="Malfatti S."/>
            <person name="Chain P."/>
            <person name="Ahlgren N.A."/>
            <person name="Arellano A."/>
            <person name="Coleman M."/>
            <person name="Hauser L."/>
            <person name="Hess W.R."/>
            <person name="Johnson Z.I."/>
            <person name="Land M.L."/>
            <person name="Lindell D."/>
            <person name="Post A.F."/>
            <person name="Regala W."/>
            <person name="Shah M."/>
            <person name="Shaw S.L."/>
            <person name="Steglich C."/>
            <person name="Sullivan M.B."/>
            <person name="Ting C.S."/>
            <person name="Tolonen A."/>
            <person name="Webb E.A."/>
            <person name="Zinser E.R."/>
            <person name="Chisholm S.W."/>
        </authorList>
    </citation>
    <scope>NUCLEOTIDE SEQUENCE [LARGE SCALE GENOMIC DNA]</scope>
    <source>
        <strain evidence="3">MIT 9313</strain>
    </source>
</reference>
<feature type="region of interest" description="Disordered" evidence="1">
    <location>
        <begin position="1"/>
        <end position="20"/>
    </location>
</feature>
<sequence>MKTSCHHKTGKKRCAPSHQSHWCQQTYAKSCDRDPDQNASCCSSLSGERLNTQATVEVTLEKHRQDHCSPVLHRKNSKHQKAGLKRPAH</sequence>
<feature type="compositionally biased region" description="Basic residues" evidence="1">
    <location>
        <begin position="1"/>
        <end position="15"/>
    </location>
</feature>
<gene>
    <name evidence="2" type="ordered locus">PMT_1465</name>
</gene>